<evidence type="ECO:0000313" key="5">
    <source>
        <dbReference type="Proteomes" id="UP000261082"/>
    </source>
</evidence>
<gene>
    <name evidence="4" type="ORF">DZ858_08410</name>
</gene>
<dbReference type="AlphaFoldDB" id="A0A3E1QDC0"/>
<proteinExistence type="inferred from homology"/>
<dbReference type="EMBL" id="QVID01000001">
    <property type="protein sequence ID" value="RFN60056.1"/>
    <property type="molecule type" value="Genomic_DNA"/>
</dbReference>
<dbReference type="PANTHER" id="PTHR11783">
    <property type="entry name" value="SULFOTRANSFERASE SULT"/>
    <property type="match status" value="1"/>
</dbReference>
<dbReference type="RefSeq" id="WP_117159115.1">
    <property type="nucleotide sequence ID" value="NZ_QVID01000001.1"/>
</dbReference>
<reference evidence="4 5" key="1">
    <citation type="journal article" date="2007" name="Int. J. Syst. Evol. Microbiol.">
        <title>Marixanthomonas ophiurae gen. nov., sp. nov., a marine bacterium of the family Flavobacteriaceae isolated from a deep-sea brittle star.</title>
        <authorList>
            <person name="Romanenko L.A."/>
            <person name="Uchino M."/>
            <person name="Frolova G.M."/>
            <person name="Mikhailov V.V."/>
        </authorList>
    </citation>
    <scope>NUCLEOTIDE SEQUENCE [LARGE SCALE GENOMIC DNA]</scope>
    <source>
        <strain evidence="4 5">KMM 3046</strain>
    </source>
</reference>
<dbReference type="SUPFAM" id="SSF52540">
    <property type="entry name" value="P-loop containing nucleoside triphosphate hydrolases"/>
    <property type="match status" value="1"/>
</dbReference>
<dbReference type="Pfam" id="PF00685">
    <property type="entry name" value="Sulfotransfer_1"/>
    <property type="match status" value="1"/>
</dbReference>
<comment type="similarity">
    <text evidence="1">Belongs to the sulfotransferase 1 family.</text>
</comment>
<keyword evidence="5" id="KW-1185">Reference proteome</keyword>
<dbReference type="InterPro" id="IPR027417">
    <property type="entry name" value="P-loop_NTPase"/>
</dbReference>
<organism evidence="4 5">
    <name type="scientific">Marixanthomonas ophiurae</name>
    <dbReference type="NCBI Taxonomy" id="387659"/>
    <lineage>
        <taxon>Bacteria</taxon>
        <taxon>Pseudomonadati</taxon>
        <taxon>Bacteroidota</taxon>
        <taxon>Flavobacteriia</taxon>
        <taxon>Flavobacteriales</taxon>
        <taxon>Flavobacteriaceae</taxon>
        <taxon>Marixanthomonas</taxon>
    </lineage>
</organism>
<dbReference type="Proteomes" id="UP000261082">
    <property type="component" value="Unassembled WGS sequence"/>
</dbReference>
<comment type="caution">
    <text evidence="4">The sequence shown here is derived from an EMBL/GenBank/DDBJ whole genome shotgun (WGS) entry which is preliminary data.</text>
</comment>
<keyword evidence="2" id="KW-0808">Transferase</keyword>
<feature type="domain" description="Sulfotransferase" evidence="3">
    <location>
        <begin position="35"/>
        <end position="305"/>
    </location>
</feature>
<dbReference type="GO" id="GO:0008146">
    <property type="term" value="F:sulfotransferase activity"/>
    <property type="evidence" value="ECO:0007669"/>
    <property type="project" value="InterPro"/>
</dbReference>
<evidence type="ECO:0000259" key="3">
    <source>
        <dbReference type="Pfam" id="PF00685"/>
    </source>
</evidence>
<name>A0A3E1QDC0_9FLAO</name>
<protein>
    <recommendedName>
        <fullName evidence="3">Sulfotransferase domain-containing protein</fullName>
    </recommendedName>
</protein>
<dbReference type="InterPro" id="IPR000863">
    <property type="entry name" value="Sulfotransferase_dom"/>
</dbReference>
<evidence type="ECO:0000313" key="4">
    <source>
        <dbReference type="EMBL" id="RFN60056.1"/>
    </source>
</evidence>
<dbReference type="Gene3D" id="3.40.50.300">
    <property type="entry name" value="P-loop containing nucleotide triphosphate hydrolases"/>
    <property type="match status" value="1"/>
</dbReference>
<sequence length="313" mass="36724">MKNRIKSFIKYTIQQYHSLKPVKSETKAVDDTKLFFLTGYDKSGTTWIKNTINDINNFSCIGSNQYFDFLNTGTPESNILKTIKENKARESMLNISSSFYKEEFISRYTAKIAQLSKTTSVYFGEKSTAQDPELINYYFPNSKTIILVRDMRDIIVSFAFHFDRRYKNRLQNWTQEKSKFNEDGTIKDDFIKREVTKLKSYFHHVLNLNKGIQETVKFVKYENLISENGFDSFLEILDFIDENSTIKSTEDFLAAWENNSFEKLSKGRKPGEKDDTSFFRNGLAGDYVNHLTPEQIRFIENELKEPISKFNYL</sequence>
<evidence type="ECO:0000256" key="2">
    <source>
        <dbReference type="ARBA" id="ARBA00022679"/>
    </source>
</evidence>
<dbReference type="OrthoDB" id="5432096at2"/>
<evidence type="ECO:0000256" key="1">
    <source>
        <dbReference type="ARBA" id="ARBA00005771"/>
    </source>
</evidence>
<accession>A0A3E1QDC0</accession>